<accession>A0ABQ5YU72</accession>
<evidence type="ECO:0000256" key="4">
    <source>
        <dbReference type="ARBA" id="ARBA00022842"/>
    </source>
</evidence>
<dbReference type="InterPro" id="IPR016066">
    <property type="entry name" value="A-D-PHexomutase_CS"/>
</dbReference>
<evidence type="ECO:0000256" key="3">
    <source>
        <dbReference type="ARBA" id="ARBA00022723"/>
    </source>
</evidence>
<feature type="domain" description="Alpha-D-phosphohexomutase alpha/beta/alpha" evidence="12">
    <location>
        <begin position="261"/>
        <end position="367"/>
    </location>
</feature>
<feature type="domain" description="Alpha-D-phosphohexomutase alpha/beta/alpha" evidence="10">
    <location>
        <begin position="3"/>
        <end position="138"/>
    </location>
</feature>
<dbReference type="Proteomes" id="UP001156664">
    <property type="component" value="Unassembled WGS sequence"/>
</dbReference>
<keyword evidence="5 6" id="KW-0413">Isomerase</keyword>
<evidence type="ECO:0000313" key="14">
    <source>
        <dbReference type="Proteomes" id="UP001156664"/>
    </source>
</evidence>
<keyword evidence="4 6" id="KW-0460">Magnesium</keyword>
<dbReference type="EMBL" id="BSOJ01000032">
    <property type="protein sequence ID" value="GLR27466.1"/>
    <property type="molecule type" value="Genomic_DNA"/>
</dbReference>
<proteinExistence type="inferred from homology"/>
<dbReference type="SUPFAM" id="SSF53738">
    <property type="entry name" value="Phosphoglucomutase, first 3 domains"/>
    <property type="match status" value="3"/>
</dbReference>
<feature type="binding site" evidence="6">
    <location>
        <position position="246"/>
    </location>
    <ligand>
        <name>Mg(2+)</name>
        <dbReference type="ChEBI" id="CHEBI:18420"/>
    </ligand>
</feature>
<comment type="caution">
    <text evidence="13">The sequence shown here is derived from an EMBL/GenBank/DDBJ whole genome shotgun (WGS) entry which is preliminary data.</text>
</comment>
<gene>
    <name evidence="6 13" type="primary">glmM</name>
    <name evidence="13" type="ORF">GCM10007875_25570</name>
</gene>
<dbReference type="InterPro" id="IPR005844">
    <property type="entry name" value="A-D-PHexomutase_a/b/a-I"/>
</dbReference>
<evidence type="ECO:0000256" key="6">
    <source>
        <dbReference type="HAMAP-Rule" id="MF_01554"/>
    </source>
</evidence>
<dbReference type="InterPro" id="IPR036900">
    <property type="entry name" value="A-D-PHexomutase_C_sf"/>
</dbReference>
<dbReference type="InterPro" id="IPR005845">
    <property type="entry name" value="A-D-PHexomutase_a/b/a-II"/>
</dbReference>
<feature type="domain" description="Alpha-D-phosphohexomutase C-terminal" evidence="9">
    <location>
        <begin position="376"/>
        <end position="441"/>
    </location>
</feature>
<evidence type="ECO:0000313" key="13">
    <source>
        <dbReference type="EMBL" id="GLR27466.1"/>
    </source>
</evidence>
<evidence type="ECO:0000256" key="2">
    <source>
        <dbReference type="ARBA" id="ARBA00022553"/>
    </source>
</evidence>
<keyword evidence="3 6" id="KW-0479">Metal-binding</keyword>
<feature type="domain" description="Alpha-D-phosphohexomutase alpha/beta/alpha" evidence="11">
    <location>
        <begin position="160"/>
        <end position="257"/>
    </location>
</feature>
<dbReference type="CDD" id="cd05802">
    <property type="entry name" value="GlmM"/>
    <property type="match status" value="1"/>
</dbReference>
<dbReference type="HAMAP" id="MF_01554_B">
    <property type="entry name" value="GlmM_B"/>
    <property type="match status" value="1"/>
</dbReference>
<feature type="binding site" evidence="6">
    <location>
        <position position="248"/>
    </location>
    <ligand>
        <name>Mg(2+)</name>
        <dbReference type="ChEBI" id="CHEBI:18420"/>
    </ligand>
</feature>
<keyword evidence="2 6" id="KW-0597">Phosphoprotein</keyword>
<dbReference type="Gene3D" id="3.30.310.50">
    <property type="entry name" value="Alpha-D-phosphohexomutase, C-terminal domain"/>
    <property type="match status" value="1"/>
</dbReference>
<evidence type="ECO:0000256" key="1">
    <source>
        <dbReference type="ARBA" id="ARBA00010231"/>
    </source>
</evidence>
<protein>
    <recommendedName>
        <fullName evidence="6 8">Phosphoglucosamine mutase</fullName>
        <ecNumber evidence="6 8">5.4.2.10</ecNumber>
    </recommendedName>
</protein>
<dbReference type="InterPro" id="IPR050060">
    <property type="entry name" value="Phosphoglucosamine_mutase"/>
</dbReference>
<dbReference type="InterPro" id="IPR005843">
    <property type="entry name" value="A-D-PHexomutase_C"/>
</dbReference>
<evidence type="ECO:0000259" key="12">
    <source>
        <dbReference type="Pfam" id="PF02880"/>
    </source>
</evidence>
<evidence type="ECO:0000259" key="9">
    <source>
        <dbReference type="Pfam" id="PF00408"/>
    </source>
</evidence>
<feature type="modified residue" description="Phosphoserine" evidence="6">
    <location>
        <position position="105"/>
    </location>
</feature>
<dbReference type="InterPro" id="IPR005846">
    <property type="entry name" value="A-D-PHexomutase_a/b/a-III"/>
</dbReference>
<dbReference type="NCBIfam" id="TIGR01455">
    <property type="entry name" value="glmM"/>
    <property type="match status" value="1"/>
</dbReference>
<dbReference type="NCBIfam" id="NF008139">
    <property type="entry name" value="PRK10887.1"/>
    <property type="match status" value="1"/>
</dbReference>
<evidence type="ECO:0000256" key="7">
    <source>
        <dbReference type="RuleBase" id="RU004326"/>
    </source>
</evidence>
<dbReference type="InterPro" id="IPR006352">
    <property type="entry name" value="GlmM_bact"/>
</dbReference>
<feature type="binding site" evidence="6">
    <location>
        <position position="244"/>
    </location>
    <ligand>
        <name>Mg(2+)</name>
        <dbReference type="ChEBI" id="CHEBI:18420"/>
    </ligand>
</feature>
<comment type="catalytic activity">
    <reaction evidence="6 8">
        <text>alpha-D-glucosamine 1-phosphate = D-glucosamine 6-phosphate</text>
        <dbReference type="Rhea" id="RHEA:23424"/>
        <dbReference type="ChEBI" id="CHEBI:58516"/>
        <dbReference type="ChEBI" id="CHEBI:58725"/>
        <dbReference type="EC" id="5.4.2.10"/>
    </reaction>
</comment>
<dbReference type="Pfam" id="PF02880">
    <property type="entry name" value="PGM_PMM_III"/>
    <property type="match status" value="1"/>
</dbReference>
<dbReference type="SUPFAM" id="SSF55957">
    <property type="entry name" value="Phosphoglucomutase, C-terminal domain"/>
    <property type="match status" value="1"/>
</dbReference>
<dbReference type="Pfam" id="PF02879">
    <property type="entry name" value="PGM_PMM_II"/>
    <property type="match status" value="1"/>
</dbReference>
<feature type="active site" description="Phosphoserine intermediate" evidence="6">
    <location>
        <position position="105"/>
    </location>
</feature>
<dbReference type="PROSITE" id="PS00710">
    <property type="entry name" value="PGM_PMM"/>
    <property type="match status" value="1"/>
</dbReference>
<reference evidence="14" key="1">
    <citation type="journal article" date="2019" name="Int. J. Syst. Evol. Microbiol.">
        <title>The Global Catalogue of Microorganisms (GCM) 10K type strain sequencing project: providing services to taxonomists for standard genome sequencing and annotation.</title>
        <authorList>
            <consortium name="The Broad Institute Genomics Platform"/>
            <consortium name="The Broad Institute Genome Sequencing Center for Infectious Disease"/>
            <person name="Wu L."/>
            <person name="Ma J."/>
        </authorList>
    </citation>
    <scope>NUCLEOTIDE SEQUENCE [LARGE SCALE GENOMIC DNA]</scope>
    <source>
        <strain evidence="14">NBRC 105857</strain>
    </source>
</reference>
<dbReference type="PRINTS" id="PR00509">
    <property type="entry name" value="PGMPMM"/>
</dbReference>
<keyword evidence="14" id="KW-1185">Reference proteome</keyword>
<dbReference type="PANTHER" id="PTHR42946">
    <property type="entry name" value="PHOSPHOHEXOSE MUTASE"/>
    <property type="match status" value="1"/>
</dbReference>
<dbReference type="Gene3D" id="3.40.120.10">
    <property type="entry name" value="Alpha-D-Glucose-1,6-Bisphosphate, subunit A, domain 3"/>
    <property type="match status" value="3"/>
</dbReference>
<feature type="binding site" description="via phosphate group" evidence="6">
    <location>
        <position position="105"/>
    </location>
    <ligand>
        <name>Mg(2+)</name>
        <dbReference type="ChEBI" id="CHEBI:18420"/>
    </ligand>
</feature>
<comment type="cofactor">
    <cofactor evidence="6">
        <name>Mg(2+)</name>
        <dbReference type="ChEBI" id="CHEBI:18420"/>
    </cofactor>
    <text evidence="6">Binds 1 Mg(2+) ion per subunit.</text>
</comment>
<comment type="function">
    <text evidence="6 8">Catalyzes the conversion of glucosamine-6-phosphate to glucosamine-1-phosphate.</text>
</comment>
<dbReference type="EC" id="5.4.2.10" evidence="6 8"/>
<evidence type="ECO:0000256" key="8">
    <source>
        <dbReference type="RuleBase" id="RU004327"/>
    </source>
</evidence>
<dbReference type="InterPro" id="IPR016055">
    <property type="entry name" value="A-D-PHexomutase_a/b/a-I/II/III"/>
</dbReference>
<name>A0ABQ5YU72_9BURK</name>
<dbReference type="InterPro" id="IPR005841">
    <property type="entry name" value="Alpha-D-phosphohexomutase_SF"/>
</dbReference>
<dbReference type="Pfam" id="PF02878">
    <property type="entry name" value="PGM_PMM_I"/>
    <property type="match status" value="1"/>
</dbReference>
<dbReference type="Pfam" id="PF00408">
    <property type="entry name" value="PGM_PMM_IV"/>
    <property type="match status" value="1"/>
</dbReference>
<evidence type="ECO:0000259" key="11">
    <source>
        <dbReference type="Pfam" id="PF02879"/>
    </source>
</evidence>
<sequence length="446" mass="47834">MSRQYFGTDGIRGEVGQAPMTPDFIMRLGQAAGTVLARHEAGARRPRVLIGKDTRVSGYLLESCLEAGFTSVGVDVVMVGPMPTAGVAYLARALKMSAGVVISASHNPFQDNGIKFFSGAGTKLPDSWELEIEEQIQHGADCKSSENLGKARRLTDAAGRYIEFCKATFPRELDLHGLKLVLDCANGAAYQIAPAVFRELGAEVVVLADQPNGLNINLGVGATHPEFVAAAVKEHRADYGFALDGDADRLICVDSTGRIFNGDELLYALVAERMADGKTVAGVVGTLMSNYGLERALGALSVPFERAKVGDRYVFEKLQQKGWHLGGESSGHLLVLDQHSTGDGIISALQVLRAVRALGKPLAEVLAPLAMLPQVLKNARTPQGYDWQADKGLAAECEQVRHELGNTGRLLIRPSGTEPLLRVMVEAEDKQLANTLVDRVLARLPA</sequence>
<comment type="PTM">
    <text evidence="6">Activated by phosphorylation.</text>
</comment>
<organism evidence="13 14">
    <name type="scientific">Limnobacter litoralis</name>
    <dbReference type="NCBI Taxonomy" id="481366"/>
    <lineage>
        <taxon>Bacteria</taxon>
        <taxon>Pseudomonadati</taxon>
        <taxon>Pseudomonadota</taxon>
        <taxon>Betaproteobacteria</taxon>
        <taxon>Burkholderiales</taxon>
        <taxon>Burkholderiaceae</taxon>
        <taxon>Limnobacter</taxon>
    </lineage>
</organism>
<comment type="similarity">
    <text evidence="1 6 7">Belongs to the phosphohexose mutase family.</text>
</comment>
<evidence type="ECO:0000259" key="10">
    <source>
        <dbReference type="Pfam" id="PF02878"/>
    </source>
</evidence>
<evidence type="ECO:0000256" key="5">
    <source>
        <dbReference type="ARBA" id="ARBA00023235"/>
    </source>
</evidence>
<dbReference type="PANTHER" id="PTHR42946:SF1">
    <property type="entry name" value="PHOSPHOGLUCOMUTASE (ALPHA-D-GLUCOSE-1,6-BISPHOSPHATE-DEPENDENT)"/>
    <property type="match status" value="1"/>
</dbReference>
<dbReference type="RefSeq" id="WP_284282271.1">
    <property type="nucleotide sequence ID" value="NZ_BSOJ01000032.1"/>
</dbReference>